<dbReference type="AlphaFoldDB" id="A0A098PUC3"/>
<name>A0A098PUC3_9XANT</name>
<proteinExistence type="predicted"/>
<evidence type="ECO:0000313" key="2">
    <source>
        <dbReference type="Proteomes" id="UP000028012"/>
    </source>
</evidence>
<accession>A0A098PUC3</accession>
<sequence length="341" mass="37265">MADAAREGMQAFLAMHPRYDPLTDCRSVRSLEHLRAALRMVMRLPYPGGEDHGTRLRACLKLIQRLKNLSESERAEALMELLEHIKQLPGQPGLPALERLTAQLEGLPTAQREAALLKVLQAAPAVHDQGAQPDAVQGGDALGVLSTQARLLELVLVRNLMPLPMLLSALADIAAGQPGTLAQAEATLLHQMFVRIQRAGLFMQRYEQVVQARAGLANGRKVLNHLVDLSVTLPDPQMRWNAFSALATASSQLSRRKDTASVLVRLAKALPQQPQAERYQDGELLLIQAALQLDPRRLKAVSAAVCAQAEAIPERSADFIAMCERATALANSRRAASCRCW</sequence>
<dbReference type="EMBL" id="JPHD02000122">
    <property type="protein sequence ID" value="KGE50685.1"/>
    <property type="molecule type" value="Genomic_DNA"/>
</dbReference>
<protein>
    <submittedName>
        <fullName evidence="1">Uncharacterized protein</fullName>
    </submittedName>
</protein>
<reference evidence="1 2" key="1">
    <citation type="submission" date="2014-09" db="EMBL/GenBank/DDBJ databases">
        <title>A draft genome sequence for Xanthomonas axonopodis pv. vasculorum NCPPB 900.</title>
        <authorList>
            <person name="Harrison J."/>
            <person name="Studholme D.J."/>
        </authorList>
    </citation>
    <scope>NUCLEOTIDE SEQUENCE [LARGE SCALE GENOMIC DNA]</scope>
    <source>
        <strain evidence="1 2">NCPPB 900</strain>
    </source>
</reference>
<organism evidence="1 2">
    <name type="scientific">Xanthomonas axonopodis pv. vasculorum</name>
    <dbReference type="NCBI Taxonomy" id="325777"/>
    <lineage>
        <taxon>Bacteria</taxon>
        <taxon>Pseudomonadati</taxon>
        <taxon>Pseudomonadota</taxon>
        <taxon>Gammaproteobacteria</taxon>
        <taxon>Lysobacterales</taxon>
        <taxon>Lysobacteraceae</taxon>
        <taxon>Xanthomonas</taxon>
    </lineage>
</organism>
<evidence type="ECO:0000313" key="1">
    <source>
        <dbReference type="EMBL" id="KGE50685.1"/>
    </source>
</evidence>
<dbReference type="Proteomes" id="UP000028012">
    <property type="component" value="Unassembled WGS sequence"/>
</dbReference>
<comment type="caution">
    <text evidence="1">The sequence shown here is derived from an EMBL/GenBank/DDBJ whole genome shotgun (WGS) entry which is preliminary data.</text>
</comment>
<gene>
    <name evidence="1" type="ORF">GW15_0219790</name>
</gene>
<dbReference type="HOGENOM" id="CLU_070083_0_0_6"/>